<organism evidence="12 13">
    <name type="scientific">Necator americanus</name>
    <name type="common">Human hookworm</name>
    <dbReference type="NCBI Taxonomy" id="51031"/>
    <lineage>
        <taxon>Eukaryota</taxon>
        <taxon>Metazoa</taxon>
        <taxon>Ecdysozoa</taxon>
        <taxon>Nematoda</taxon>
        <taxon>Chromadorea</taxon>
        <taxon>Rhabditida</taxon>
        <taxon>Rhabditina</taxon>
        <taxon>Rhabditomorpha</taxon>
        <taxon>Strongyloidea</taxon>
        <taxon>Ancylostomatidae</taxon>
        <taxon>Bunostominae</taxon>
        <taxon>Necator</taxon>
    </lineage>
</organism>
<evidence type="ECO:0000256" key="4">
    <source>
        <dbReference type="ARBA" id="ARBA00022448"/>
    </source>
</evidence>
<keyword evidence="4" id="KW-0813">Transport</keyword>
<comment type="subcellular location">
    <subcellularLocation>
        <location evidence="1">Golgi apparatus membrane</location>
        <topology evidence="1">Peripheral membrane protein</topology>
    </subcellularLocation>
</comment>
<feature type="domain" description="Conserved oligomeric Golgi complex subunit 2 N-terminal" evidence="10">
    <location>
        <begin position="52"/>
        <end position="126"/>
    </location>
</feature>
<evidence type="ECO:0000259" key="10">
    <source>
        <dbReference type="Pfam" id="PF06148"/>
    </source>
</evidence>
<evidence type="ECO:0000256" key="1">
    <source>
        <dbReference type="ARBA" id="ARBA00004395"/>
    </source>
</evidence>
<dbReference type="PANTHER" id="PTHR12961:SF0">
    <property type="entry name" value="CONSERVED OLIGOMERIC GOLGI COMPLEX SUBUNIT 2"/>
    <property type="match status" value="1"/>
</dbReference>
<dbReference type="EMBL" id="JAVFWL010000004">
    <property type="protein sequence ID" value="KAK6747933.1"/>
    <property type="molecule type" value="Genomic_DNA"/>
</dbReference>
<name>A0ABR1DCM0_NECAM</name>
<sequence>MRQDNCTSSPLHITVASKKCCLSDQIMSTSGGESVSPRIFAPSSFVLDDSQLCFNKNHFGRPDFNVQRFMNLARRRAGLKQIQQDLRLYLKSVQHSMIELINDDYADFVHLSSNLVSLQSAIDKIENDMNTIWTEFESSTIDAVQTAERVESFCVELSQNRTSQIEIRRRISFLSALQRLSNLMKNIPETMSALWLEKVSSCLVDASSYKDDLDKESREWKMFNKLLEKLETVLCAEGVRSASDDCASLPHILSLLTLADCTDSLTARLVSDLIYPKLVRPSKDHYELLKAVFAGVKKMRANWSELLGPKYSGSIQAFLDQTLLTFLLTFVDKCMGTVAVPSNTLLFHRCFTATLDFIESWPSQSHSRNMLKALRDKFNLVVYFKLVTHKLIRQVDSEMAPESLKFVKDDEVSEIGMFCTISSTIIKTVETVWADDVFLYPIADKLWDLTLRLLEKHLSWARALLEAAKTNENPELGGVESWRALMAARYDLCTLHSKVFDMALEQLWPKLGDMGVDTSLFGQCLTRFGILADSECVKIDEEVISLISSVLSKEFDAVSDVPKQYRWTKKPSPSSHSAYITTAHSKLDDFVSEIVKKNHPNPASLTRSVLVLSYGHLATKAGEVLDSVDATGSSLSRFKRKGAGLDGTSDDDKIRTQIYRDLTFCHLRGLENNIDVEGMSKLIDRSRPDTLEPAVNVKRDVKETSETPTIEAPAVSLENESVEEEAIVPPPEDVCSNSS</sequence>
<keyword evidence="5" id="KW-0653">Protein transport</keyword>
<feature type="region of interest" description="Disordered" evidence="9">
    <location>
        <begin position="717"/>
        <end position="739"/>
    </location>
</feature>
<evidence type="ECO:0000256" key="5">
    <source>
        <dbReference type="ARBA" id="ARBA00022927"/>
    </source>
</evidence>
<reference evidence="12 13" key="1">
    <citation type="submission" date="2023-08" db="EMBL/GenBank/DDBJ databases">
        <title>A Necator americanus chromosomal reference genome.</title>
        <authorList>
            <person name="Ilik V."/>
            <person name="Petrzelkova K.J."/>
            <person name="Pardy F."/>
            <person name="Fuh T."/>
            <person name="Niatou-Singa F.S."/>
            <person name="Gouil Q."/>
            <person name="Baker L."/>
            <person name="Ritchie M.E."/>
            <person name="Jex A.R."/>
            <person name="Gazzola D."/>
            <person name="Li H."/>
            <person name="Toshio Fujiwara R."/>
            <person name="Zhan B."/>
            <person name="Aroian R.V."/>
            <person name="Pafco B."/>
            <person name="Schwarz E.M."/>
        </authorList>
    </citation>
    <scope>NUCLEOTIDE SEQUENCE [LARGE SCALE GENOMIC DNA]</scope>
    <source>
        <strain evidence="12 13">Aroian</strain>
        <tissue evidence="12">Whole animal</tissue>
    </source>
</reference>
<proteinExistence type="inferred from homology"/>
<dbReference type="Pfam" id="PF06148">
    <property type="entry name" value="COG2_N"/>
    <property type="match status" value="1"/>
</dbReference>
<evidence type="ECO:0000259" key="11">
    <source>
        <dbReference type="Pfam" id="PF12022"/>
    </source>
</evidence>
<dbReference type="Pfam" id="PF12022">
    <property type="entry name" value="COG2_C"/>
    <property type="match status" value="1"/>
</dbReference>
<accession>A0ABR1DCM0</accession>
<keyword evidence="7" id="KW-0472">Membrane</keyword>
<dbReference type="InterPro" id="IPR009316">
    <property type="entry name" value="COG2"/>
</dbReference>
<comment type="similarity">
    <text evidence="2">Belongs to the COG2 family.</text>
</comment>
<keyword evidence="13" id="KW-1185">Reference proteome</keyword>
<protein>
    <recommendedName>
        <fullName evidence="3">Conserved oligomeric Golgi complex subunit 2</fullName>
    </recommendedName>
    <alternativeName>
        <fullName evidence="8">Component of oligomeric Golgi complex 2</fullName>
    </alternativeName>
</protein>
<evidence type="ECO:0000313" key="13">
    <source>
        <dbReference type="Proteomes" id="UP001303046"/>
    </source>
</evidence>
<comment type="caution">
    <text evidence="12">The sequence shown here is derived from an EMBL/GenBank/DDBJ whole genome shotgun (WGS) entry which is preliminary data.</text>
</comment>
<dbReference type="Proteomes" id="UP001303046">
    <property type="component" value="Unassembled WGS sequence"/>
</dbReference>
<evidence type="ECO:0000256" key="6">
    <source>
        <dbReference type="ARBA" id="ARBA00023034"/>
    </source>
</evidence>
<feature type="domain" description="COG complex component COG2 C-terminal" evidence="11">
    <location>
        <begin position="376"/>
        <end position="661"/>
    </location>
</feature>
<evidence type="ECO:0000256" key="3">
    <source>
        <dbReference type="ARBA" id="ARBA00020977"/>
    </source>
</evidence>
<evidence type="ECO:0000256" key="9">
    <source>
        <dbReference type="SAM" id="MobiDB-lite"/>
    </source>
</evidence>
<evidence type="ECO:0000256" key="8">
    <source>
        <dbReference type="ARBA" id="ARBA00031344"/>
    </source>
</evidence>
<dbReference type="PANTHER" id="PTHR12961">
    <property type="entry name" value="CONSERVED OLIGOMERIC GOLGI COMPLEX COMPONENT 2"/>
    <property type="match status" value="1"/>
</dbReference>
<evidence type="ECO:0000256" key="2">
    <source>
        <dbReference type="ARBA" id="ARBA00007603"/>
    </source>
</evidence>
<dbReference type="InterPro" id="IPR024603">
    <property type="entry name" value="COG_complex_COG2_C"/>
</dbReference>
<evidence type="ECO:0000313" key="12">
    <source>
        <dbReference type="EMBL" id="KAK6747933.1"/>
    </source>
</evidence>
<gene>
    <name evidence="12" type="primary">Necator_chrIV.g14171</name>
    <name evidence="12" type="ORF">RB195_000877</name>
</gene>
<dbReference type="InterPro" id="IPR024602">
    <property type="entry name" value="COG_su2_N"/>
</dbReference>
<evidence type="ECO:0000256" key="7">
    <source>
        <dbReference type="ARBA" id="ARBA00023136"/>
    </source>
</evidence>
<keyword evidence="6" id="KW-0333">Golgi apparatus</keyword>